<organism evidence="2 3">
    <name type="scientific">Parasynechococcus marenigrum (strain WH8102)</name>
    <dbReference type="NCBI Taxonomy" id="84588"/>
    <lineage>
        <taxon>Bacteria</taxon>
        <taxon>Bacillati</taxon>
        <taxon>Cyanobacteriota</taxon>
        <taxon>Cyanophyceae</taxon>
        <taxon>Synechococcales</taxon>
        <taxon>Prochlorococcaceae</taxon>
        <taxon>Parasynechococcus</taxon>
        <taxon>Parasynechococcus marenigrum</taxon>
    </lineage>
</organism>
<feature type="transmembrane region" description="Helical" evidence="1">
    <location>
        <begin position="13"/>
        <end position="32"/>
    </location>
</feature>
<dbReference type="InterPro" id="IPR019664">
    <property type="entry name" value="Uncharacterised_Ycf51"/>
</dbReference>
<proteinExistence type="predicted"/>
<keyword evidence="3" id="KW-1185">Reference proteome</keyword>
<reference evidence="2 3" key="1">
    <citation type="journal article" date="2003" name="Nature">
        <title>The genome of a motile marine Synechococcus.</title>
        <authorList>
            <person name="Palenik B."/>
            <person name="Brahamsha B."/>
            <person name="Larimer F."/>
            <person name="Land M."/>
            <person name="Hauser L."/>
            <person name="Chain P."/>
            <person name="Lamerdin J."/>
            <person name="Regala W."/>
            <person name="Allen E.A."/>
            <person name="McCarren J."/>
            <person name="Paulsen I."/>
            <person name="Dufresne A."/>
            <person name="Partensky F."/>
            <person name="Webb E."/>
            <person name="Waterbury J."/>
        </authorList>
    </citation>
    <scope>NUCLEOTIDE SEQUENCE [LARGE SCALE GENOMIC DNA]</scope>
    <source>
        <strain evidence="2 3">WH8102</strain>
    </source>
</reference>
<accession>Q7U651</accession>
<sequence length="149" mass="15880">MAFDQLLLTAAPWLAWSGLGLGVLTIVAFLTGWGLRFRLVGVSSFTLLLAVSCWAFALSYTPPVVVDGAIRAPVVFDNGNDLVVAQVKPDLDPITVDATLQQLAGNLRGSGRGSNFVTVRLRALQPIADGVSQPVILGETERDFRRSAS</sequence>
<evidence type="ECO:0000313" key="3">
    <source>
        <dbReference type="Proteomes" id="UP000001422"/>
    </source>
</evidence>
<evidence type="ECO:0000313" key="2">
    <source>
        <dbReference type="EMBL" id="CAE08004.1"/>
    </source>
</evidence>
<keyword evidence="1" id="KW-0472">Membrane</keyword>
<protein>
    <recommendedName>
        <fullName evidence="4">DUF2518 family protein</fullName>
    </recommendedName>
</protein>
<dbReference type="AlphaFoldDB" id="Q7U651"/>
<evidence type="ECO:0000256" key="1">
    <source>
        <dbReference type="SAM" id="Phobius"/>
    </source>
</evidence>
<dbReference type="Proteomes" id="UP000001422">
    <property type="component" value="Chromosome"/>
</dbReference>
<dbReference type="eggNOG" id="ENOG5033VNK">
    <property type="taxonomic scope" value="Bacteria"/>
</dbReference>
<dbReference type="KEGG" id="syw:SYNW1489"/>
<name>Q7U651_PARMW</name>
<dbReference type="EMBL" id="BX569693">
    <property type="protein sequence ID" value="CAE08004.1"/>
    <property type="molecule type" value="Genomic_DNA"/>
</dbReference>
<dbReference type="RefSeq" id="WP_011128353.1">
    <property type="nucleotide sequence ID" value="NC_005070.1"/>
</dbReference>
<feature type="transmembrane region" description="Helical" evidence="1">
    <location>
        <begin position="39"/>
        <end position="60"/>
    </location>
</feature>
<evidence type="ECO:0008006" key="4">
    <source>
        <dbReference type="Google" id="ProtNLM"/>
    </source>
</evidence>
<gene>
    <name evidence="2" type="ordered locus">SYNW1489</name>
</gene>
<dbReference type="Pfam" id="PF10726">
    <property type="entry name" value="DUF2518"/>
    <property type="match status" value="1"/>
</dbReference>
<keyword evidence="1" id="KW-0812">Transmembrane</keyword>
<keyword evidence="1" id="KW-1133">Transmembrane helix</keyword>
<dbReference type="STRING" id="84588.SYNW1489"/>
<dbReference type="HOGENOM" id="CLU_116764_0_0_3"/>